<dbReference type="RefSeq" id="WP_345701682.1">
    <property type="nucleotide sequence ID" value="NZ_BAABIS010000001.1"/>
</dbReference>
<dbReference type="Gene3D" id="1.10.10.10">
    <property type="entry name" value="Winged helix-like DNA-binding domain superfamily/Winged helix DNA-binding domain"/>
    <property type="match status" value="1"/>
</dbReference>
<reference evidence="6" key="1">
    <citation type="journal article" date="2019" name="Int. J. Syst. Evol. Microbiol.">
        <title>The Global Catalogue of Microorganisms (GCM) 10K type strain sequencing project: providing services to taxonomists for standard genome sequencing and annotation.</title>
        <authorList>
            <consortium name="The Broad Institute Genomics Platform"/>
            <consortium name="The Broad Institute Genome Sequencing Center for Infectious Disease"/>
            <person name="Wu L."/>
            <person name="Ma J."/>
        </authorList>
    </citation>
    <scope>NUCLEOTIDE SEQUENCE [LARGE SCALE GENOMIC DNA]</scope>
    <source>
        <strain evidence="6">JCM 13006</strain>
    </source>
</reference>
<protein>
    <recommendedName>
        <fullName evidence="4">HTH gntR-type domain-containing protein</fullName>
    </recommendedName>
</protein>
<gene>
    <name evidence="5" type="ORF">GCM10023235_78330</name>
</gene>
<evidence type="ECO:0000256" key="2">
    <source>
        <dbReference type="ARBA" id="ARBA00023125"/>
    </source>
</evidence>
<evidence type="ECO:0000313" key="6">
    <source>
        <dbReference type="Proteomes" id="UP001501752"/>
    </source>
</evidence>
<organism evidence="5 6">
    <name type="scientific">Kitasatospora terrestris</name>
    <dbReference type="NCBI Taxonomy" id="258051"/>
    <lineage>
        <taxon>Bacteria</taxon>
        <taxon>Bacillati</taxon>
        <taxon>Actinomycetota</taxon>
        <taxon>Actinomycetes</taxon>
        <taxon>Kitasatosporales</taxon>
        <taxon>Streptomycetaceae</taxon>
        <taxon>Kitasatospora</taxon>
    </lineage>
</organism>
<dbReference type="InterPro" id="IPR000524">
    <property type="entry name" value="Tscrpt_reg_HTH_GntR"/>
</dbReference>
<sequence length="73" mass="7861">MSEEVRPTRVRLAEALRAEIAANPGLTELPHRREIAGQYGLAQATVAQVLRALAAEGLIEAQADGRWTVAGRL</sequence>
<feature type="domain" description="HTH gntR-type" evidence="4">
    <location>
        <begin position="11"/>
        <end position="69"/>
    </location>
</feature>
<name>A0ABP9ERI3_9ACTN</name>
<dbReference type="SUPFAM" id="SSF46785">
    <property type="entry name" value="Winged helix' DNA-binding domain"/>
    <property type="match status" value="1"/>
</dbReference>
<evidence type="ECO:0000259" key="4">
    <source>
        <dbReference type="Pfam" id="PF00392"/>
    </source>
</evidence>
<comment type="caution">
    <text evidence="5">The sequence shown here is derived from an EMBL/GenBank/DDBJ whole genome shotgun (WGS) entry which is preliminary data.</text>
</comment>
<keyword evidence="1" id="KW-0805">Transcription regulation</keyword>
<keyword evidence="6" id="KW-1185">Reference proteome</keyword>
<dbReference type="Proteomes" id="UP001501752">
    <property type="component" value="Unassembled WGS sequence"/>
</dbReference>
<evidence type="ECO:0000256" key="3">
    <source>
        <dbReference type="ARBA" id="ARBA00023163"/>
    </source>
</evidence>
<evidence type="ECO:0000256" key="1">
    <source>
        <dbReference type="ARBA" id="ARBA00023015"/>
    </source>
</evidence>
<proteinExistence type="predicted"/>
<dbReference type="Pfam" id="PF00392">
    <property type="entry name" value="GntR"/>
    <property type="match status" value="1"/>
</dbReference>
<accession>A0ABP9ERI3</accession>
<dbReference type="EMBL" id="BAABIS010000001">
    <property type="protein sequence ID" value="GAA4885576.1"/>
    <property type="molecule type" value="Genomic_DNA"/>
</dbReference>
<dbReference type="InterPro" id="IPR036388">
    <property type="entry name" value="WH-like_DNA-bd_sf"/>
</dbReference>
<keyword evidence="2" id="KW-0238">DNA-binding</keyword>
<dbReference type="InterPro" id="IPR036390">
    <property type="entry name" value="WH_DNA-bd_sf"/>
</dbReference>
<evidence type="ECO:0000313" key="5">
    <source>
        <dbReference type="EMBL" id="GAA4885576.1"/>
    </source>
</evidence>
<keyword evidence="3" id="KW-0804">Transcription</keyword>
<dbReference type="PRINTS" id="PR00035">
    <property type="entry name" value="HTHGNTR"/>
</dbReference>